<proteinExistence type="inferred from homology"/>
<gene>
    <name evidence="9" type="ORF">HK103_001554</name>
</gene>
<organism evidence="9 10">
    <name type="scientific">Boothiomyces macroporosus</name>
    <dbReference type="NCBI Taxonomy" id="261099"/>
    <lineage>
        <taxon>Eukaryota</taxon>
        <taxon>Fungi</taxon>
        <taxon>Fungi incertae sedis</taxon>
        <taxon>Chytridiomycota</taxon>
        <taxon>Chytridiomycota incertae sedis</taxon>
        <taxon>Chytridiomycetes</taxon>
        <taxon>Rhizophydiales</taxon>
        <taxon>Terramycetaceae</taxon>
        <taxon>Boothiomyces</taxon>
    </lineage>
</organism>
<keyword evidence="6" id="KW-0963">Cytoplasm</keyword>
<dbReference type="GO" id="GO:0005737">
    <property type="term" value="C:cytoplasm"/>
    <property type="evidence" value="ECO:0007669"/>
    <property type="project" value="UniProtKB-SubCell"/>
</dbReference>
<protein>
    <recommendedName>
        <fullName evidence="5">Protein YAE1</fullName>
    </recommendedName>
    <alternativeName>
        <fullName evidence="4">Protein yae1</fullName>
    </alternativeName>
</protein>
<comment type="caution">
    <text evidence="9">The sequence shown here is derived from an EMBL/GenBank/DDBJ whole genome shotgun (WGS) entry which is preliminary data.</text>
</comment>
<dbReference type="PANTHER" id="PTHR18829:SF0">
    <property type="entry name" value="PROTEIN YAE1 HOMOLOG"/>
    <property type="match status" value="1"/>
</dbReference>
<evidence type="ECO:0000256" key="3">
    <source>
        <dbReference type="ARBA" id="ARBA00007096"/>
    </source>
</evidence>
<evidence type="ECO:0000259" key="8">
    <source>
        <dbReference type="Pfam" id="PF09811"/>
    </source>
</evidence>
<evidence type="ECO:0000256" key="4">
    <source>
        <dbReference type="ARBA" id="ARBA00017286"/>
    </source>
</evidence>
<comment type="subcellular location">
    <subcellularLocation>
        <location evidence="2">Cytoplasm</location>
    </subcellularLocation>
    <subcellularLocation>
        <location evidence="1">Nucleus</location>
    </subcellularLocation>
</comment>
<dbReference type="EMBL" id="JADGKB010000141">
    <property type="protein sequence ID" value="KAJ3252435.1"/>
    <property type="molecule type" value="Genomic_DNA"/>
</dbReference>
<dbReference type="GO" id="GO:0005634">
    <property type="term" value="C:nucleus"/>
    <property type="evidence" value="ECO:0007669"/>
    <property type="project" value="UniProtKB-SubCell"/>
</dbReference>
<dbReference type="InterPro" id="IPR019191">
    <property type="entry name" value="Essential_protein_Yae1_N"/>
</dbReference>
<dbReference type="AlphaFoldDB" id="A0AAD5UEE4"/>
<accession>A0AAD5UEE4</accession>
<reference evidence="9" key="1">
    <citation type="submission" date="2020-05" db="EMBL/GenBank/DDBJ databases">
        <title>Phylogenomic resolution of chytrid fungi.</title>
        <authorList>
            <person name="Stajich J.E."/>
            <person name="Amses K."/>
            <person name="Simmons R."/>
            <person name="Seto K."/>
            <person name="Myers J."/>
            <person name="Bonds A."/>
            <person name="Quandt C.A."/>
            <person name="Barry K."/>
            <person name="Liu P."/>
            <person name="Grigoriev I."/>
            <person name="Longcore J.E."/>
            <person name="James T.Y."/>
        </authorList>
    </citation>
    <scope>NUCLEOTIDE SEQUENCE</scope>
    <source>
        <strain evidence="9">PLAUS21</strain>
    </source>
</reference>
<dbReference type="Proteomes" id="UP001210925">
    <property type="component" value="Unassembled WGS sequence"/>
</dbReference>
<evidence type="ECO:0000256" key="1">
    <source>
        <dbReference type="ARBA" id="ARBA00004123"/>
    </source>
</evidence>
<evidence type="ECO:0000313" key="9">
    <source>
        <dbReference type="EMBL" id="KAJ3252435.1"/>
    </source>
</evidence>
<keyword evidence="10" id="KW-1185">Reference proteome</keyword>
<name>A0AAD5UEE4_9FUNG</name>
<dbReference type="Pfam" id="PF09811">
    <property type="entry name" value="Yae1_N"/>
    <property type="match status" value="1"/>
</dbReference>
<dbReference type="InterPro" id="IPR038881">
    <property type="entry name" value="Yae1-like"/>
</dbReference>
<sequence>MSDIWEDEDSDYERKMADREWNRLQDQHGVIGYTEGVEEAKEQHLQVGFDDGYSIGASIGLQVGRMQFKLESLLAELKSKQEDKSTEQETKRLQELYTKLKNLKYDQIFTKEWFKNGHENPAELECIVNEYNNLTKNKLFNP</sequence>
<evidence type="ECO:0000313" key="10">
    <source>
        <dbReference type="Proteomes" id="UP001210925"/>
    </source>
</evidence>
<dbReference type="PANTHER" id="PTHR18829">
    <property type="entry name" value="PROTEIN YAE1 HOMOLOG"/>
    <property type="match status" value="1"/>
</dbReference>
<feature type="domain" description="Essential protein Yae1 N-terminal" evidence="8">
    <location>
        <begin position="32"/>
        <end position="67"/>
    </location>
</feature>
<keyword evidence="7" id="KW-0539">Nucleus</keyword>
<comment type="similarity">
    <text evidence="3">Belongs to the YAE1 family.</text>
</comment>
<evidence type="ECO:0000256" key="5">
    <source>
        <dbReference type="ARBA" id="ARBA00018400"/>
    </source>
</evidence>
<evidence type="ECO:0000256" key="6">
    <source>
        <dbReference type="ARBA" id="ARBA00022490"/>
    </source>
</evidence>
<evidence type="ECO:0000256" key="2">
    <source>
        <dbReference type="ARBA" id="ARBA00004496"/>
    </source>
</evidence>
<evidence type="ECO:0000256" key="7">
    <source>
        <dbReference type="ARBA" id="ARBA00023242"/>
    </source>
</evidence>